<dbReference type="Pfam" id="PF00646">
    <property type="entry name" value="F-box"/>
    <property type="match status" value="1"/>
</dbReference>
<dbReference type="PANTHER" id="PTHR31672:SF13">
    <property type="entry name" value="F-BOX PROTEIN CPR30-LIKE"/>
    <property type="match status" value="1"/>
</dbReference>
<proteinExistence type="predicted"/>
<evidence type="ECO:0000313" key="2">
    <source>
        <dbReference type="EMBL" id="KAL3824600.1"/>
    </source>
</evidence>
<dbReference type="PANTHER" id="PTHR31672">
    <property type="entry name" value="BNACNNG10540D PROTEIN"/>
    <property type="match status" value="1"/>
</dbReference>
<dbReference type="PROSITE" id="PS50181">
    <property type="entry name" value="FBOX"/>
    <property type="match status" value="1"/>
</dbReference>
<dbReference type="Pfam" id="PF07734">
    <property type="entry name" value="FBA_1"/>
    <property type="match status" value="1"/>
</dbReference>
<dbReference type="InterPro" id="IPR011043">
    <property type="entry name" value="Gal_Oxase/kelch_b-propeller"/>
</dbReference>
<protein>
    <recommendedName>
        <fullName evidence="1">F-box domain-containing protein</fullName>
    </recommendedName>
</protein>
<accession>A0ABD3SJ54</accession>
<dbReference type="AlphaFoldDB" id="A0ABD3SJ54"/>
<dbReference type="EMBL" id="JBJXBP010000006">
    <property type="protein sequence ID" value="KAL3824600.1"/>
    <property type="molecule type" value="Genomic_DNA"/>
</dbReference>
<evidence type="ECO:0000313" key="3">
    <source>
        <dbReference type="Proteomes" id="UP001634393"/>
    </source>
</evidence>
<organism evidence="2 3">
    <name type="scientific">Penstemon smallii</name>
    <dbReference type="NCBI Taxonomy" id="265156"/>
    <lineage>
        <taxon>Eukaryota</taxon>
        <taxon>Viridiplantae</taxon>
        <taxon>Streptophyta</taxon>
        <taxon>Embryophyta</taxon>
        <taxon>Tracheophyta</taxon>
        <taxon>Spermatophyta</taxon>
        <taxon>Magnoliopsida</taxon>
        <taxon>eudicotyledons</taxon>
        <taxon>Gunneridae</taxon>
        <taxon>Pentapetalae</taxon>
        <taxon>asterids</taxon>
        <taxon>lamiids</taxon>
        <taxon>Lamiales</taxon>
        <taxon>Plantaginaceae</taxon>
        <taxon>Cheloneae</taxon>
        <taxon>Penstemon</taxon>
    </lineage>
</organism>
<sequence>MSELPPDLCFEILSRLEVGCLLRFRCVSRAWRRFIDDPIFIKLHLHRQFNAGQLILYNNIGMKHCILSLDSLNCYPTGMVVVETSRQGHESRKPTLPVPSCNGLILIPNDIENVLALWNPSTRETHVLPSYTSTVLSSQQEGCSSIAFGYDSATDDYKVVKIVVYYNQTTHECRCRSLVYSLKSNSWRKVKDCPHDVPTDRGVFVNGALHWTIDDELMIVAFDLATEDYYTLPLPSELSKLQEHSTLPILDALGECLLVTWEGSVYRLDDYGGKNSWTKLFSLSDMGMGNARLIAYSKTKEEVLLWANTTRECFWFDIENLFLKKVRIAGAQDYWYFQICQPSIVRLSNSDGVDGNKLQIEEQEEEDES</sequence>
<dbReference type="InterPro" id="IPR001810">
    <property type="entry name" value="F-box_dom"/>
</dbReference>
<dbReference type="Proteomes" id="UP001634393">
    <property type="component" value="Unassembled WGS sequence"/>
</dbReference>
<dbReference type="InterPro" id="IPR036047">
    <property type="entry name" value="F-box-like_dom_sf"/>
</dbReference>
<dbReference type="SMART" id="SM00256">
    <property type="entry name" value="FBOX"/>
    <property type="match status" value="1"/>
</dbReference>
<dbReference type="Gene3D" id="1.20.1280.50">
    <property type="match status" value="1"/>
</dbReference>
<feature type="domain" description="F-box" evidence="1">
    <location>
        <begin position="1"/>
        <end position="43"/>
    </location>
</feature>
<dbReference type="SUPFAM" id="SSF50965">
    <property type="entry name" value="Galactose oxidase, central domain"/>
    <property type="match status" value="1"/>
</dbReference>
<comment type="caution">
    <text evidence="2">The sequence shown here is derived from an EMBL/GenBank/DDBJ whole genome shotgun (WGS) entry which is preliminary data.</text>
</comment>
<name>A0ABD3SJ54_9LAMI</name>
<dbReference type="InterPro" id="IPR017451">
    <property type="entry name" value="F-box-assoc_interact_dom"/>
</dbReference>
<dbReference type="InterPro" id="IPR006527">
    <property type="entry name" value="F-box-assoc_dom_typ1"/>
</dbReference>
<dbReference type="SUPFAM" id="SSF81383">
    <property type="entry name" value="F-box domain"/>
    <property type="match status" value="1"/>
</dbReference>
<dbReference type="NCBIfam" id="TIGR01640">
    <property type="entry name" value="F_box_assoc_1"/>
    <property type="match status" value="1"/>
</dbReference>
<keyword evidence="3" id="KW-1185">Reference proteome</keyword>
<dbReference type="InterPro" id="IPR050796">
    <property type="entry name" value="SCF_F-box_component"/>
</dbReference>
<reference evidence="2 3" key="1">
    <citation type="submission" date="2024-12" db="EMBL/GenBank/DDBJ databases">
        <title>The unique morphological basis and parallel evolutionary history of personate flowers in Penstemon.</title>
        <authorList>
            <person name="Depatie T.H."/>
            <person name="Wessinger C.A."/>
        </authorList>
    </citation>
    <scope>NUCLEOTIDE SEQUENCE [LARGE SCALE GENOMIC DNA]</scope>
    <source>
        <strain evidence="2">WTNN_2</strain>
        <tissue evidence="2">Leaf</tissue>
    </source>
</reference>
<evidence type="ECO:0000259" key="1">
    <source>
        <dbReference type="PROSITE" id="PS50181"/>
    </source>
</evidence>
<gene>
    <name evidence="2" type="ORF">ACJIZ3_020629</name>
</gene>
<dbReference type="CDD" id="cd22157">
    <property type="entry name" value="F-box_AtFBW1-like"/>
    <property type="match status" value="1"/>
</dbReference>